<keyword evidence="6" id="KW-0256">Endoplasmic reticulum</keyword>
<keyword evidence="12 14" id="KW-0472">Membrane</keyword>
<proteinExistence type="predicted"/>
<keyword evidence="7" id="KW-0276">Fatty acid metabolism</keyword>
<feature type="transmembrane region" description="Helical" evidence="14">
    <location>
        <begin position="38"/>
        <end position="60"/>
    </location>
</feature>
<organism evidence="16 17">
    <name type="scientific">Bacillus salitolerans</name>
    <dbReference type="NCBI Taxonomy" id="1437434"/>
    <lineage>
        <taxon>Bacteria</taxon>
        <taxon>Bacillati</taxon>
        <taxon>Bacillota</taxon>
        <taxon>Bacilli</taxon>
        <taxon>Bacillales</taxon>
        <taxon>Bacillaceae</taxon>
        <taxon>Bacillus</taxon>
    </lineage>
</organism>
<evidence type="ECO:0000256" key="1">
    <source>
        <dbReference type="ARBA" id="ARBA00001947"/>
    </source>
</evidence>
<dbReference type="EMBL" id="JBHUEM010000052">
    <property type="protein sequence ID" value="MFD1738955.1"/>
    <property type="molecule type" value="Genomic_DNA"/>
</dbReference>
<dbReference type="InterPro" id="IPR014430">
    <property type="entry name" value="Scs7"/>
</dbReference>
<evidence type="ECO:0000313" key="16">
    <source>
        <dbReference type="EMBL" id="MFD1738955.1"/>
    </source>
</evidence>
<feature type="transmembrane region" description="Helical" evidence="14">
    <location>
        <begin position="90"/>
        <end position="109"/>
    </location>
</feature>
<comment type="caution">
    <text evidence="16">The sequence shown here is derived from an EMBL/GenBank/DDBJ whole genome shotgun (WGS) entry which is preliminary data.</text>
</comment>
<evidence type="ECO:0000256" key="3">
    <source>
        <dbReference type="ARBA" id="ARBA00022516"/>
    </source>
</evidence>
<keyword evidence="17" id="KW-1185">Reference proteome</keyword>
<dbReference type="InterPro" id="IPR006694">
    <property type="entry name" value="Fatty_acid_hydroxylase"/>
</dbReference>
<evidence type="ECO:0000256" key="14">
    <source>
        <dbReference type="SAM" id="Phobius"/>
    </source>
</evidence>
<gene>
    <name evidence="16" type="ORF">ACFSCX_20800</name>
</gene>
<feature type="domain" description="Fatty acid hydroxylase" evidence="15">
    <location>
        <begin position="42"/>
        <end position="183"/>
    </location>
</feature>
<evidence type="ECO:0000256" key="2">
    <source>
        <dbReference type="ARBA" id="ARBA00004477"/>
    </source>
</evidence>
<evidence type="ECO:0000256" key="4">
    <source>
        <dbReference type="ARBA" id="ARBA00022692"/>
    </source>
</evidence>
<evidence type="ECO:0000256" key="11">
    <source>
        <dbReference type="ARBA" id="ARBA00023098"/>
    </source>
</evidence>
<comment type="cofactor">
    <cofactor evidence="1">
        <name>Zn(2+)</name>
        <dbReference type="ChEBI" id="CHEBI:29105"/>
    </cofactor>
</comment>
<dbReference type="PANTHER" id="PTHR12863">
    <property type="entry name" value="FATTY ACID HYDROXYLASE"/>
    <property type="match status" value="1"/>
</dbReference>
<accession>A0ABW4LXW8</accession>
<name>A0ABW4LXW8_9BACI</name>
<evidence type="ECO:0000256" key="7">
    <source>
        <dbReference type="ARBA" id="ARBA00022832"/>
    </source>
</evidence>
<evidence type="ECO:0000256" key="10">
    <source>
        <dbReference type="ARBA" id="ARBA00023002"/>
    </source>
</evidence>
<dbReference type="Pfam" id="PF04116">
    <property type="entry name" value="FA_hydroxylase"/>
    <property type="match status" value="1"/>
</dbReference>
<keyword evidence="8" id="KW-0862">Zinc</keyword>
<evidence type="ECO:0000256" key="9">
    <source>
        <dbReference type="ARBA" id="ARBA00022989"/>
    </source>
</evidence>
<reference evidence="17" key="1">
    <citation type="journal article" date="2019" name="Int. J. Syst. Evol. Microbiol.">
        <title>The Global Catalogue of Microorganisms (GCM) 10K type strain sequencing project: providing services to taxonomists for standard genome sequencing and annotation.</title>
        <authorList>
            <consortium name="The Broad Institute Genomics Platform"/>
            <consortium name="The Broad Institute Genome Sequencing Center for Infectious Disease"/>
            <person name="Wu L."/>
            <person name="Ma J."/>
        </authorList>
    </citation>
    <scope>NUCLEOTIDE SEQUENCE [LARGE SCALE GENOMIC DNA]</scope>
    <source>
        <strain evidence="17">CCUG 49339</strain>
    </source>
</reference>
<evidence type="ECO:0000256" key="8">
    <source>
        <dbReference type="ARBA" id="ARBA00022833"/>
    </source>
</evidence>
<feature type="transmembrane region" description="Helical" evidence="14">
    <location>
        <begin position="12"/>
        <end position="32"/>
    </location>
</feature>
<evidence type="ECO:0000256" key="13">
    <source>
        <dbReference type="ARBA" id="ARBA00023160"/>
    </source>
</evidence>
<keyword evidence="5" id="KW-0479">Metal-binding</keyword>
<keyword evidence="9 14" id="KW-1133">Transmembrane helix</keyword>
<dbReference type="RefSeq" id="WP_377930182.1">
    <property type="nucleotide sequence ID" value="NZ_JBHUEM010000052.1"/>
</dbReference>
<feature type="transmembrane region" description="Helical" evidence="14">
    <location>
        <begin position="115"/>
        <end position="133"/>
    </location>
</feature>
<evidence type="ECO:0000256" key="6">
    <source>
        <dbReference type="ARBA" id="ARBA00022824"/>
    </source>
</evidence>
<dbReference type="Proteomes" id="UP001597214">
    <property type="component" value="Unassembled WGS sequence"/>
</dbReference>
<dbReference type="PANTHER" id="PTHR12863:SF1">
    <property type="entry name" value="FATTY ACID 2-HYDROXYLASE"/>
    <property type="match status" value="1"/>
</dbReference>
<evidence type="ECO:0000256" key="12">
    <source>
        <dbReference type="ARBA" id="ARBA00023136"/>
    </source>
</evidence>
<evidence type="ECO:0000313" key="17">
    <source>
        <dbReference type="Proteomes" id="UP001597214"/>
    </source>
</evidence>
<keyword evidence="3" id="KW-0444">Lipid biosynthesis</keyword>
<keyword evidence="10" id="KW-0560">Oxidoreductase</keyword>
<keyword evidence="4 14" id="KW-0812">Transmembrane</keyword>
<keyword evidence="13" id="KW-0275">Fatty acid biosynthesis</keyword>
<comment type="subcellular location">
    <subcellularLocation>
        <location evidence="2">Endoplasmic reticulum membrane</location>
        <topology evidence="2">Multi-pass membrane protein</topology>
    </subcellularLocation>
</comment>
<keyword evidence="11" id="KW-0443">Lipid metabolism</keyword>
<protein>
    <submittedName>
        <fullName evidence="16">Sterol desaturase family protein</fullName>
    </submittedName>
</protein>
<evidence type="ECO:0000259" key="15">
    <source>
        <dbReference type="Pfam" id="PF04116"/>
    </source>
</evidence>
<sequence>MRKHVVTFIQIHDVWMMLVLVLLSFMVIFTHLASGILWIYILLGILLYIVSEYTTHRFFFHMKAPKNKLFLKFMKRIHYDHHDDPDDVKLLFLPIWYSLPQLGILVGIVTLLTDHISYGLAVFIGSATTLLYYEWSHFVAHHPIQPKTVFGKWMKKLHLLHHYKNENYWYGVTNPSMDYLFGTMKDGKEVSKSDTARKLEMKG</sequence>
<evidence type="ECO:0000256" key="5">
    <source>
        <dbReference type="ARBA" id="ARBA00022723"/>
    </source>
</evidence>